<feature type="compositionally biased region" description="Gly residues" evidence="1">
    <location>
        <begin position="35"/>
        <end position="49"/>
    </location>
</feature>
<evidence type="ECO:0000313" key="4">
    <source>
        <dbReference type="Proteomes" id="UP000176288"/>
    </source>
</evidence>
<evidence type="ECO:0000256" key="2">
    <source>
        <dbReference type="SAM" id="Phobius"/>
    </source>
</evidence>
<feature type="compositionally biased region" description="Low complexity" evidence="1">
    <location>
        <begin position="93"/>
        <end position="103"/>
    </location>
</feature>
<dbReference type="AlphaFoldDB" id="A0A1D9MLR2"/>
<feature type="compositionally biased region" description="Low complexity" evidence="1">
    <location>
        <begin position="75"/>
        <end position="85"/>
    </location>
</feature>
<organism evidence="3 4">
    <name type="scientific">Boudabousia tangfeifanii</name>
    <dbReference type="NCBI Taxonomy" id="1912795"/>
    <lineage>
        <taxon>Bacteria</taxon>
        <taxon>Bacillati</taxon>
        <taxon>Actinomycetota</taxon>
        <taxon>Actinomycetes</taxon>
        <taxon>Actinomycetales</taxon>
        <taxon>Actinomycetaceae</taxon>
        <taxon>Boudabousia</taxon>
    </lineage>
</organism>
<gene>
    <name evidence="3" type="ORF">BK816_07625</name>
</gene>
<sequence>MAKTPRDPNSGAPRRPQRPTQSGQAGRGRNAGSPKNGGVGGTSRGGAPRGQGNSARGNRGFTPLSRAGDNDFARPARPTSRPSSRGNIGDNMAQAEAELAAKAARLRQRRQGGNSNAAGTSSVSGRPKRPGQGAGSTTGRGRPTGANRRGQGMGQTPAKSSSPASARTQPNPKNAPAQARPASGRGAGKSARPTSGAGRGNAASARPNHGGGANAQGRPRKTRPGAPKPSAQRDANRNLPRFIRWAVPAEPWYSLPWLVKLTWILAYLMTIAIILGGTGVAVYKLTKAPEVVPKADYRSRPTTEIPQRIYRCELPEMGLKLDGPANLNYGGPLNMRLVVQNRSVYPCNLDLSPKKAGLRITSGEDKYFDGLKCNPDGDRLVVLIGPGETYTKTLTWDGKRHGADCQPGDPAPAGTYKARLQLENIDADVSETFTIR</sequence>
<protein>
    <submittedName>
        <fullName evidence="3">Uncharacterized protein</fullName>
    </submittedName>
</protein>
<dbReference type="KEGG" id="avu:BK816_07625"/>
<keyword evidence="4" id="KW-1185">Reference proteome</keyword>
<feature type="transmembrane region" description="Helical" evidence="2">
    <location>
        <begin position="261"/>
        <end position="283"/>
    </location>
</feature>
<dbReference type="EMBL" id="CP017812">
    <property type="protein sequence ID" value="AOZ73178.1"/>
    <property type="molecule type" value="Genomic_DNA"/>
</dbReference>
<proteinExistence type="predicted"/>
<evidence type="ECO:0000256" key="1">
    <source>
        <dbReference type="SAM" id="MobiDB-lite"/>
    </source>
</evidence>
<dbReference type="RefSeq" id="WP_071164641.1">
    <property type="nucleotide sequence ID" value="NZ_CP017812.1"/>
</dbReference>
<name>A0A1D9MLR2_9ACTO</name>
<keyword evidence="2" id="KW-1133">Transmembrane helix</keyword>
<feature type="region of interest" description="Disordered" evidence="1">
    <location>
        <begin position="1"/>
        <end position="235"/>
    </location>
</feature>
<accession>A0A1D9MLR2</accession>
<keyword evidence="2" id="KW-0472">Membrane</keyword>
<feature type="compositionally biased region" description="Polar residues" evidence="1">
    <location>
        <begin position="112"/>
        <end position="124"/>
    </location>
</feature>
<dbReference type="Proteomes" id="UP000176288">
    <property type="component" value="Chromosome"/>
</dbReference>
<keyword evidence="2" id="KW-0812">Transmembrane</keyword>
<dbReference type="STRING" id="1912795.BK816_07625"/>
<evidence type="ECO:0000313" key="3">
    <source>
        <dbReference type="EMBL" id="AOZ73178.1"/>
    </source>
</evidence>
<feature type="compositionally biased region" description="Polar residues" evidence="1">
    <location>
        <begin position="157"/>
        <end position="172"/>
    </location>
</feature>
<dbReference type="OrthoDB" id="5189092at2"/>
<reference evidence="3 4" key="1">
    <citation type="submission" date="2016-10" db="EMBL/GenBank/DDBJ databases">
        <title>Actinomyces aegypiusis sp. nov., isolated from the Aegypius monachus in Qinghai Tibet Plateau China.</title>
        <authorList>
            <person name="Wang Y."/>
        </authorList>
    </citation>
    <scope>NUCLEOTIDE SEQUENCE [LARGE SCALE GENOMIC DNA]</scope>
    <source>
        <strain evidence="3 4">VUL4_3</strain>
    </source>
</reference>